<proteinExistence type="predicted"/>
<feature type="binding site" evidence="5">
    <location>
        <position position="43"/>
    </location>
    <ligand>
        <name>ATP</name>
        <dbReference type="ChEBI" id="CHEBI:30616"/>
    </ligand>
</feature>
<dbReference type="PROSITE" id="PS50011">
    <property type="entry name" value="PROTEIN_KINASE_DOM"/>
    <property type="match status" value="1"/>
</dbReference>
<evidence type="ECO:0000313" key="8">
    <source>
        <dbReference type="Proteomes" id="UP001445472"/>
    </source>
</evidence>
<evidence type="ECO:0000256" key="2">
    <source>
        <dbReference type="ARBA" id="ARBA00022741"/>
    </source>
</evidence>
<dbReference type="PANTHER" id="PTHR43289">
    <property type="entry name" value="MITOGEN-ACTIVATED PROTEIN KINASE KINASE KINASE 20-RELATED"/>
    <property type="match status" value="1"/>
</dbReference>
<dbReference type="SUPFAM" id="SSF50998">
    <property type="entry name" value="Quinoprotein alcohol dehydrogenase-like"/>
    <property type="match status" value="2"/>
</dbReference>
<keyword evidence="2 5" id="KW-0547">Nucleotide-binding</keyword>
<dbReference type="InterPro" id="IPR008271">
    <property type="entry name" value="Ser/Thr_kinase_AS"/>
</dbReference>
<dbReference type="Pfam" id="PF13360">
    <property type="entry name" value="PQQ_2"/>
    <property type="match status" value="1"/>
</dbReference>
<dbReference type="InterPro" id="IPR018391">
    <property type="entry name" value="PQQ_b-propeller_rpt"/>
</dbReference>
<dbReference type="CDD" id="cd14014">
    <property type="entry name" value="STKc_PknB_like"/>
    <property type="match status" value="1"/>
</dbReference>
<evidence type="ECO:0000256" key="1">
    <source>
        <dbReference type="ARBA" id="ARBA00022679"/>
    </source>
</evidence>
<evidence type="ECO:0000256" key="4">
    <source>
        <dbReference type="ARBA" id="ARBA00022840"/>
    </source>
</evidence>
<dbReference type="Proteomes" id="UP001445472">
    <property type="component" value="Unassembled WGS sequence"/>
</dbReference>
<evidence type="ECO:0000256" key="3">
    <source>
        <dbReference type="ARBA" id="ARBA00022777"/>
    </source>
</evidence>
<dbReference type="PANTHER" id="PTHR43289:SF34">
    <property type="entry name" value="SERINE_THREONINE-PROTEIN KINASE YBDM-RELATED"/>
    <property type="match status" value="1"/>
</dbReference>
<dbReference type="Gene3D" id="1.10.510.10">
    <property type="entry name" value="Transferase(Phosphotransferase) domain 1"/>
    <property type="match status" value="1"/>
</dbReference>
<dbReference type="InterPro" id="IPR011009">
    <property type="entry name" value="Kinase-like_dom_sf"/>
</dbReference>
<dbReference type="RefSeq" id="WP_351978884.1">
    <property type="nucleotide sequence ID" value="NZ_JBEPBX010000046.1"/>
</dbReference>
<dbReference type="InterPro" id="IPR015943">
    <property type="entry name" value="WD40/YVTN_repeat-like_dom_sf"/>
</dbReference>
<keyword evidence="3 7" id="KW-0418">Kinase</keyword>
<dbReference type="EMBL" id="JBEPBX010000046">
    <property type="protein sequence ID" value="MER6617872.1"/>
    <property type="molecule type" value="Genomic_DNA"/>
</dbReference>
<evidence type="ECO:0000313" key="7">
    <source>
        <dbReference type="EMBL" id="MER6617872.1"/>
    </source>
</evidence>
<feature type="domain" description="Protein kinase" evidence="6">
    <location>
        <begin position="15"/>
        <end position="270"/>
    </location>
</feature>
<keyword evidence="4 5" id="KW-0067">ATP-binding</keyword>
<dbReference type="PROSITE" id="PS00108">
    <property type="entry name" value="PROTEIN_KINASE_ST"/>
    <property type="match status" value="1"/>
</dbReference>
<evidence type="ECO:0000259" key="6">
    <source>
        <dbReference type="PROSITE" id="PS50011"/>
    </source>
</evidence>
<comment type="caution">
    <text evidence="7">The sequence shown here is derived from an EMBL/GenBank/DDBJ whole genome shotgun (WGS) entry which is preliminary data.</text>
</comment>
<name>A0ABV1V5R7_9ACTN</name>
<protein>
    <submittedName>
        <fullName evidence="7">Serine/threonine-protein kinase</fullName>
    </submittedName>
</protein>
<dbReference type="InterPro" id="IPR000719">
    <property type="entry name" value="Prot_kinase_dom"/>
</dbReference>
<dbReference type="PROSITE" id="PS00107">
    <property type="entry name" value="PROTEIN_KINASE_ATP"/>
    <property type="match status" value="1"/>
</dbReference>
<reference evidence="7 8" key="1">
    <citation type="submission" date="2024-06" db="EMBL/GenBank/DDBJ databases">
        <title>The Natural Products Discovery Center: Release of the First 8490 Sequenced Strains for Exploring Actinobacteria Biosynthetic Diversity.</title>
        <authorList>
            <person name="Kalkreuter E."/>
            <person name="Kautsar S.A."/>
            <person name="Yang D."/>
            <person name="Bader C.D."/>
            <person name="Teijaro C.N."/>
            <person name="Fluegel L."/>
            <person name="Davis C.M."/>
            <person name="Simpson J.R."/>
            <person name="Lauterbach L."/>
            <person name="Steele A.D."/>
            <person name="Gui C."/>
            <person name="Meng S."/>
            <person name="Li G."/>
            <person name="Viehrig K."/>
            <person name="Ye F."/>
            <person name="Su P."/>
            <person name="Kiefer A.F."/>
            <person name="Nichols A."/>
            <person name="Cepeda A.J."/>
            <person name="Yan W."/>
            <person name="Fan B."/>
            <person name="Jiang Y."/>
            <person name="Adhikari A."/>
            <person name="Zheng C.-J."/>
            <person name="Schuster L."/>
            <person name="Cowan T.M."/>
            <person name="Smanski M.J."/>
            <person name="Chevrette M.G."/>
            <person name="De Carvalho L.P.S."/>
            <person name="Shen B."/>
        </authorList>
    </citation>
    <scope>NUCLEOTIDE SEQUENCE [LARGE SCALE GENOMIC DNA]</scope>
    <source>
        <strain evidence="7 8">NPDC000837</strain>
    </source>
</reference>
<dbReference type="InterPro" id="IPR011047">
    <property type="entry name" value="Quinoprotein_ADH-like_sf"/>
</dbReference>
<evidence type="ECO:0000256" key="5">
    <source>
        <dbReference type="PROSITE-ProRule" id="PRU10141"/>
    </source>
</evidence>
<keyword evidence="1" id="KW-0808">Transferase</keyword>
<dbReference type="SMART" id="SM00220">
    <property type="entry name" value="S_TKc"/>
    <property type="match status" value="1"/>
</dbReference>
<dbReference type="Gene3D" id="3.30.200.20">
    <property type="entry name" value="Phosphorylase Kinase, domain 1"/>
    <property type="match status" value="1"/>
</dbReference>
<dbReference type="Gene3D" id="2.130.10.10">
    <property type="entry name" value="YVTN repeat-like/Quinoprotein amine dehydrogenase"/>
    <property type="match status" value="2"/>
</dbReference>
<dbReference type="InterPro" id="IPR017441">
    <property type="entry name" value="Protein_kinase_ATP_BS"/>
</dbReference>
<sequence length="695" mass="72735">MKPLGTGDHLRLGPYRLLGVLGEGGMGKVYFGQDSFGRKAAVKVLRPELAYEESLAQRFVREAQMAQSVTSTGVARVLGAHTDGGRPWIATEFLTGPTLDDAIRSHGPLDEPTLRALASSLARTLADIHAAGLIHRDLKPANIVLTAAGPRVIDFGIARPEHGLTLTTTGQIPVTPGFGAPEQVLGQRVGPAADVFSLGAVLIYAITGAQAFTGAHVAAVQYEVVHGEPRIDRVPPRLAPLIGPCLAKDPAHRPTPGQLAAVFAPAHGVERVWRHGPLAADIKERERTIHHLTTVVAASGSGGMSRRRLLTTLAVGGAALAAGAGATAWWLGGRGDSGPYALPPAADTPIADPVGATTGKPEPLWGPLQLLGKTEGGLVPVRDVVCALGATEGGLTAHSVVDGKRRWHAPGPVATAGIVTLSDALVAAVDKKGVVVTFVASSGEARWSVPASAKYVLAADESAVYVITKNDRLRSISRSDGSILWTVRPRVLLNADTRPRSVAGDGRLVIATAKGRVLVVGTVDGQEVWSIDDQSPTGQAGLCPVLHKDMVLINGATLTARALSDGGERWAKTTMTTDGRVQPSGPPLVHDDLVYCARGSYVLAFDVTNGTEVWRSPRGAFLESPVAVQGDAVSVVSSEAGNKGSWAMHAMSRSDNKQVWSRPLPNDAGSYWVYGDGNRLFVRAGAEVVALPVFE</sequence>
<dbReference type="SMART" id="SM00564">
    <property type="entry name" value="PQQ"/>
    <property type="match status" value="5"/>
</dbReference>
<accession>A0ABV1V5R7</accession>
<organism evidence="7 8">
    <name type="scientific">Streptomyces xantholiticus</name>
    <dbReference type="NCBI Taxonomy" id="68285"/>
    <lineage>
        <taxon>Bacteria</taxon>
        <taxon>Bacillati</taxon>
        <taxon>Actinomycetota</taxon>
        <taxon>Actinomycetes</taxon>
        <taxon>Kitasatosporales</taxon>
        <taxon>Streptomycetaceae</taxon>
        <taxon>Streptomyces</taxon>
    </lineage>
</organism>
<dbReference type="GO" id="GO:0016301">
    <property type="term" value="F:kinase activity"/>
    <property type="evidence" value="ECO:0007669"/>
    <property type="project" value="UniProtKB-KW"/>
</dbReference>
<dbReference type="InterPro" id="IPR002372">
    <property type="entry name" value="PQQ_rpt_dom"/>
</dbReference>
<dbReference type="Pfam" id="PF00069">
    <property type="entry name" value="Pkinase"/>
    <property type="match status" value="1"/>
</dbReference>
<gene>
    <name evidence="7" type="ORF">ABT276_32110</name>
</gene>
<dbReference type="SUPFAM" id="SSF56112">
    <property type="entry name" value="Protein kinase-like (PK-like)"/>
    <property type="match status" value="1"/>
</dbReference>
<keyword evidence="8" id="KW-1185">Reference proteome</keyword>